<dbReference type="Proteomes" id="UP001153269">
    <property type="component" value="Unassembled WGS sequence"/>
</dbReference>
<proteinExistence type="predicted"/>
<keyword evidence="3" id="KW-1185">Reference proteome</keyword>
<dbReference type="EMBL" id="CADEAL010000278">
    <property type="protein sequence ID" value="CAB1417683.1"/>
    <property type="molecule type" value="Genomic_DNA"/>
</dbReference>
<evidence type="ECO:0000313" key="3">
    <source>
        <dbReference type="Proteomes" id="UP001153269"/>
    </source>
</evidence>
<feature type="region of interest" description="Disordered" evidence="1">
    <location>
        <begin position="86"/>
        <end position="139"/>
    </location>
</feature>
<accession>A0A9N7TSN0</accession>
<dbReference type="AlphaFoldDB" id="A0A9N7TSN0"/>
<evidence type="ECO:0000256" key="1">
    <source>
        <dbReference type="SAM" id="MobiDB-lite"/>
    </source>
</evidence>
<protein>
    <submittedName>
        <fullName evidence="2">Uncharacterized protein</fullName>
    </submittedName>
</protein>
<reference evidence="2" key="1">
    <citation type="submission" date="2020-03" db="EMBL/GenBank/DDBJ databases">
        <authorList>
            <person name="Weist P."/>
        </authorList>
    </citation>
    <scope>NUCLEOTIDE SEQUENCE</scope>
</reference>
<name>A0A9N7TSN0_PLEPL</name>
<gene>
    <name evidence="2" type="ORF">PLEPLA_LOCUS5502</name>
</gene>
<evidence type="ECO:0000313" key="2">
    <source>
        <dbReference type="EMBL" id="CAB1417683.1"/>
    </source>
</evidence>
<organism evidence="2 3">
    <name type="scientific">Pleuronectes platessa</name>
    <name type="common">European plaice</name>
    <dbReference type="NCBI Taxonomy" id="8262"/>
    <lineage>
        <taxon>Eukaryota</taxon>
        <taxon>Metazoa</taxon>
        <taxon>Chordata</taxon>
        <taxon>Craniata</taxon>
        <taxon>Vertebrata</taxon>
        <taxon>Euteleostomi</taxon>
        <taxon>Actinopterygii</taxon>
        <taxon>Neopterygii</taxon>
        <taxon>Teleostei</taxon>
        <taxon>Neoteleostei</taxon>
        <taxon>Acanthomorphata</taxon>
        <taxon>Carangaria</taxon>
        <taxon>Pleuronectiformes</taxon>
        <taxon>Pleuronectoidei</taxon>
        <taxon>Pleuronectidae</taxon>
        <taxon>Pleuronectes</taxon>
    </lineage>
</organism>
<sequence length="177" mass="19088">MGAQERDRTLWSPVLTSSSFRNSSKFFLRSWPEKLKKRAGTQGAMHSSTAPWSAQHHWSSPSAYCPAITPSLGETTKDACTALLPEAYSSHSRRRDPGTLDSSTAPARACTARPQHHQAQGKAPSLPAQLSSCAGPDRAHRATGVADSWLGFVLGPDMERIRLARGTEFGLVSSATE</sequence>
<comment type="caution">
    <text evidence="2">The sequence shown here is derived from an EMBL/GenBank/DDBJ whole genome shotgun (WGS) entry which is preliminary data.</text>
</comment>